<evidence type="ECO:0000313" key="2">
    <source>
        <dbReference type="EMBL" id="MBB4725301.1"/>
    </source>
</evidence>
<feature type="region of interest" description="Disordered" evidence="1">
    <location>
        <begin position="179"/>
        <end position="215"/>
    </location>
</feature>
<feature type="region of interest" description="Disordered" evidence="1">
    <location>
        <begin position="230"/>
        <end position="265"/>
    </location>
</feature>
<feature type="compositionally biased region" description="Low complexity" evidence="1">
    <location>
        <begin position="74"/>
        <end position="85"/>
    </location>
</feature>
<feature type="compositionally biased region" description="Polar residues" evidence="1">
    <location>
        <begin position="195"/>
        <end position="204"/>
    </location>
</feature>
<evidence type="ECO:0008006" key="4">
    <source>
        <dbReference type="Google" id="ProtNLM"/>
    </source>
</evidence>
<comment type="caution">
    <text evidence="2">The sequence shown here is derived from an EMBL/GenBank/DDBJ whole genome shotgun (WGS) entry which is preliminary data.</text>
</comment>
<accession>A0AAW3U7Z0</accession>
<organism evidence="2 3">
    <name type="scientific">Xanthomonas euvesicatoria</name>
    <dbReference type="NCBI Taxonomy" id="456327"/>
    <lineage>
        <taxon>Bacteria</taxon>
        <taxon>Pseudomonadati</taxon>
        <taxon>Pseudomonadota</taxon>
        <taxon>Gammaproteobacteria</taxon>
        <taxon>Lysobacterales</taxon>
        <taxon>Lysobacteraceae</taxon>
        <taxon>Xanthomonas</taxon>
    </lineage>
</organism>
<feature type="compositionally biased region" description="Polar residues" evidence="1">
    <location>
        <begin position="235"/>
        <end position="248"/>
    </location>
</feature>
<dbReference type="Pfam" id="PF11906">
    <property type="entry name" value="DUF3426"/>
    <property type="match status" value="1"/>
</dbReference>
<dbReference type="InterPro" id="IPR021834">
    <property type="entry name" value="DUF3426"/>
</dbReference>
<gene>
    <name evidence="2" type="ORF">FHY32_003699</name>
</gene>
<feature type="compositionally biased region" description="Low complexity" evidence="1">
    <location>
        <begin position="138"/>
        <end position="152"/>
    </location>
</feature>
<feature type="compositionally biased region" description="Low complexity" evidence="1">
    <location>
        <begin position="205"/>
        <end position="215"/>
    </location>
</feature>
<evidence type="ECO:0000313" key="3">
    <source>
        <dbReference type="Proteomes" id="UP000576603"/>
    </source>
</evidence>
<sequence length="471" mass="48003">MNKGLPAARLPMSETPPPRRPLATFLRATPAAPPLVPTPLVPPVEPPEQAIPAAGSALPPATPPQVDAQQALRVPSPAAAVAPSPHRATGTPGHDGFQAPVSGETHLPAPGTTMPSASATVLAAGPISDALGDPPRPASAASDAHAGDDGLAPIDAATDDAFQDPTARTAPVLLNSAQQRALRASADADPPSRNAPGTSKALTETTARQAPTAAAAASAGSAAPVATAAAATQADTIGSERTASTPDGQSHPGRPSSHPDPATTEFGAASALAGEDAQFDAGSAQSRPPLAQLQPLPAPALAAPAFARRGVTRPRLRASGRQWALLVGLVGVLGLQIVIADRAHLATSPRWRPLISAACTLARCSLPAWREPEALTLLNRDVRPLPGVAGVLQIQASFRNDARWAQAWPWLQLSLSDADGRVIGTRILSPQDYLGQSTAAQDTLAPGQAVQVAFRVREPAASTAAFSFDFR</sequence>
<dbReference type="Proteomes" id="UP000576603">
    <property type="component" value="Unassembled WGS sequence"/>
</dbReference>
<protein>
    <recommendedName>
        <fullName evidence="4">DUF3426 domain-containing protein</fullName>
    </recommendedName>
</protein>
<proteinExistence type="predicted"/>
<dbReference type="EMBL" id="JACHNL010000009">
    <property type="protein sequence ID" value="MBB4725301.1"/>
    <property type="molecule type" value="Genomic_DNA"/>
</dbReference>
<name>A0AAW3U7Z0_XANEU</name>
<dbReference type="AlphaFoldDB" id="A0AAW3U7Z0"/>
<reference evidence="2 3" key="1">
    <citation type="submission" date="2020-08" db="EMBL/GenBank/DDBJ databases">
        <title>Studying the diversity of plant-associated saprophytic bacteria and their role in host health and plant-pathogen interactions.</title>
        <authorList>
            <person name="Potnis N."/>
        </authorList>
    </citation>
    <scope>NUCLEOTIDE SEQUENCE [LARGE SCALE GENOMIC DNA]</scope>
    <source>
        <strain evidence="2 3">CFBP 7922</strain>
    </source>
</reference>
<feature type="compositionally biased region" description="Pro residues" evidence="1">
    <location>
        <begin position="31"/>
        <end position="46"/>
    </location>
</feature>
<feature type="region of interest" description="Disordered" evidence="1">
    <location>
        <begin position="1"/>
        <end position="156"/>
    </location>
</feature>
<evidence type="ECO:0000256" key="1">
    <source>
        <dbReference type="SAM" id="MobiDB-lite"/>
    </source>
</evidence>